<evidence type="ECO:0000256" key="1">
    <source>
        <dbReference type="ARBA" id="ARBA00012452"/>
    </source>
</evidence>
<evidence type="ECO:0000259" key="6">
    <source>
        <dbReference type="PROSITE" id="PS50405"/>
    </source>
</evidence>
<dbReference type="SFLD" id="SFLDG01150">
    <property type="entry name" value="Main.1:_Beta-like"/>
    <property type="match status" value="1"/>
</dbReference>
<dbReference type="InterPro" id="IPR004045">
    <property type="entry name" value="Glutathione_S-Trfase_N"/>
</dbReference>
<evidence type="ECO:0000313" key="8">
    <source>
        <dbReference type="Proteomes" id="UP000294841"/>
    </source>
</evidence>
<dbReference type="FunFam" id="3.40.30.10:FF:000156">
    <property type="entry name" value="Glutathione S-transferase 1"/>
    <property type="match status" value="1"/>
</dbReference>
<dbReference type="CDD" id="cd03046">
    <property type="entry name" value="GST_N_GTT1_like"/>
    <property type="match status" value="1"/>
</dbReference>
<protein>
    <recommendedName>
        <fullName evidence="1">glutathione transferase</fullName>
        <ecNumber evidence="1">2.5.1.18</ecNumber>
    </recommendedName>
</protein>
<organism evidence="7 8">
    <name type="scientific">Bisgaardia hudsonensis</name>
    <dbReference type="NCBI Taxonomy" id="109472"/>
    <lineage>
        <taxon>Bacteria</taxon>
        <taxon>Pseudomonadati</taxon>
        <taxon>Pseudomonadota</taxon>
        <taxon>Gammaproteobacteria</taxon>
        <taxon>Pasteurellales</taxon>
        <taxon>Pasteurellaceae</taxon>
        <taxon>Bisgaardia</taxon>
    </lineage>
</organism>
<dbReference type="EC" id="2.5.1.18" evidence="1"/>
<dbReference type="AlphaFoldDB" id="A0A4R2N0T4"/>
<accession>A0A4R2N0T4</accession>
<dbReference type="Gene3D" id="3.40.30.10">
    <property type="entry name" value="Glutaredoxin"/>
    <property type="match status" value="1"/>
</dbReference>
<dbReference type="Gene3D" id="1.20.1050.10">
    <property type="match status" value="1"/>
</dbReference>
<evidence type="ECO:0000256" key="2">
    <source>
        <dbReference type="ARBA" id="ARBA00022679"/>
    </source>
</evidence>
<gene>
    <name evidence="7" type="ORF">EV697_10216</name>
</gene>
<dbReference type="RefSeq" id="WP_132022355.1">
    <property type="nucleotide sequence ID" value="NZ_CP016605.1"/>
</dbReference>
<sequence>MIRLHHLNKSRSLRILWLLEELQVPYELVSYKRNPETQLAPESLKQIHPLGKSPVIEIDDQVISESGAITTILIEKFAPERLRPNLDSPEYAKYLQWIEFAESSLMVPLLLEIFTQGAGIKDNVFLTNYIAKEKTNLLTYLDNELEGKLYLLGDKLSGADFMLCFSLIALERKKELDNYLNIKRYVQNLSTLESYKRAMGIEYAQA</sequence>
<dbReference type="InterPro" id="IPR036249">
    <property type="entry name" value="Thioredoxin-like_sf"/>
</dbReference>
<evidence type="ECO:0000256" key="4">
    <source>
        <dbReference type="RuleBase" id="RU003494"/>
    </source>
</evidence>
<dbReference type="SFLD" id="SFLDG00358">
    <property type="entry name" value="Main_(cytGST)"/>
    <property type="match status" value="1"/>
</dbReference>
<dbReference type="SUPFAM" id="SSF47616">
    <property type="entry name" value="GST C-terminal domain-like"/>
    <property type="match status" value="1"/>
</dbReference>
<name>A0A4R2N0T4_9PAST</name>
<evidence type="ECO:0000313" key="7">
    <source>
        <dbReference type="EMBL" id="TCP13145.1"/>
    </source>
</evidence>
<comment type="similarity">
    <text evidence="4">Belongs to the GST superfamily.</text>
</comment>
<dbReference type="OrthoDB" id="9810080at2"/>
<keyword evidence="2 7" id="KW-0808">Transferase</keyword>
<keyword evidence="8" id="KW-1185">Reference proteome</keyword>
<dbReference type="PROSITE" id="PS50404">
    <property type="entry name" value="GST_NTER"/>
    <property type="match status" value="1"/>
</dbReference>
<dbReference type="GO" id="GO:0004601">
    <property type="term" value="F:peroxidase activity"/>
    <property type="evidence" value="ECO:0007669"/>
    <property type="project" value="UniProtKB-ARBA"/>
</dbReference>
<dbReference type="Proteomes" id="UP000294841">
    <property type="component" value="Unassembled WGS sequence"/>
</dbReference>
<dbReference type="SFLD" id="SFLDS00019">
    <property type="entry name" value="Glutathione_Transferase_(cytos"/>
    <property type="match status" value="1"/>
</dbReference>
<dbReference type="InterPro" id="IPR036282">
    <property type="entry name" value="Glutathione-S-Trfase_C_sf"/>
</dbReference>
<evidence type="ECO:0000256" key="3">
    <source>
        <dbReference type="ARBA" id="ARBA00047960"/>
    </source>
</evidence>
<proteinExistence type="inferred from homology"/>
<feature type="domain" description="GST C-terminal" evidence="6">
    <location>
        <begin position="87"/>
        <end position="206"/>
    </location>
</feature>
<dbReference type="InterPro" id="IPR004046">
    <property type="entry name" value="GST_C"/>
</dbReference>
<comment type="caution">
    <text evidence="7">The sequence shown here is derived from an EMBL/GenBank/DDBJ whole genome shotgun (WGS) entry which is preliminary data.</text>
</comment>
<dbReference type="Pfam" id="PF02798">
    <property type="entry name" value="GST_N"/>
    <property type="match status" value="1"/>
</dbReference>
<dbReference type="PANTHER" id="PTHR44051:SF9">
    <property type="entry name" value="GLUTATHIONE S-TRANSFERASE 1"/>
    <property type="match status" value="1"/>
</dbReference>
<evidence type="ECO:0000259" key="5">
    <source>
        <dbReference type="PROSITE" id="PS50404"/>
    </source>
</evidence>
<dbReference type="PROSITE" id="PS50405">
    <property type="entry name" value="GST_CTER"/>
    <property type="match status" value="1"/>
</dbReference>
<dbReference type="GO" id="GO:0005737">
    <property type="term" value="C:cytoplasm"/>
    <property type="evidence" value="ECO:0007669"/>
    <property type="project" value="UniProtKB-ARBA"/>
</dbReference>
<feature type="domain" description="GST N-terminal" evidence="5">
    <location>
        <begin position="1"/>
        <end position="81"/>
    </location>
</feature>
<dbReference type="PANTHER" id="PTHR44051">
    <property type="entry name" value="GLUTATHIONE S-TRANSFERASE-RELATED"/>
    <property type="match status" value="1"/>
</dbReference>
<dbReference type="Pfam" id="PF00043">
    <property type="entry name" value="GST_C"/>
    <property type="match status" value="1"/>
</dbReference>
<dbReference type="InterPro" id="IPR040079">
    <property type="entry name" value="Glutathione_S-Trfase"/>
</dbReference>
<dbReference type="InterPro" id="IPR010987">
    <property type="entry name" value="Glutathione-S-Trfase_C-like"/>
</dbReference>
<dbReference type="SUPFAM" id="SSF52833">
    <property type="entry name" value="Thioredoxin-like"/>
    <property type="match status" value="1"/>
</dbReference>
<dbReference type="GO" id="GO:0004364">
    <property type="term" value="F:glutathione transferase activity"/>
    <property type="evidence" value="ECO:0007669"/>
    <property type="project" value="UniProtKB-EC"/>
</dbReference>
<dbReference type="EMBL" id="SLXI01000002">
    <property type="protein sequence ID" value="TCP13145.1"/>
    <property type="molecule type" value="Genomic_DNA"/>
</dbReference>
<reference evidence="7 8" key="1">
    <citation type="submission" date="2019-03" db="EMBL/GenBank/DDBJ databases">
        <title>Genomic Encyclopedia of Type Strains, Phase IV (KMG-IV): sequencing the most valuable type-strain genomes for metagenomic binning, comparative biology and taxonomic classification.</title>
        <authorList>
            <person name="Goeker M."/>
        </authorList>
    </citation>
    <scope>NUCLEOTIDE SEQUENCE [LARGE SCALE GENOMIC DNA]</scope>
    <source>
        <strain evidence="7 8">DSM 28231</strain>
    </source>
</reference>
<comment type="catalytic activity">
    <reaction evidence="3">
        <text>RX + glutathione = an S-substituted glutathione + a halide anion + H(+)</text>
        <dbReference type="Rhea" id="RHEA:16437"/>
        <dbReference type="ChEBI" id="CHEBI:15378"/>
        <dbReference type="ChEBI" id="CHEBI:16042"/>
        <dbReference type="ChEBI" id="CHEBI:17792"/>
        <dbReference type="ChEBI" id="CHEBI:57925"/>
        <dbReference type="ChEBI" id="CHEBI:90779"/>
        <dbReference type="EC" id="2.5.1.18"/>
    </reaction>
</comment>